<gene>
    <name evidence="1" type="ORF">S03H2_63502</name>
</gene>
<feature type="non-terminal residue" evidence="1">
    <location>
        <position position="1"/>
    </location>
</feature>
<reference evidence="1" key="1">
    <citation type="journal article" date="2014" name="Front. Microbiol.">
        <title>High frequency of phylogenetically diverse reductive dehalogenase-homologous genes in deep subseafloor sedimentary metagenomes.</title>
        <authorList>
            <person name="Kawai M."/>
            <person name="Futagami T."/>
            <person name="Toyoda A."/>
            <person name="Takaki Y."/>
            <person name="Nishi S."/>
            <person name="Hori S."/>
            <person name="Arai W."/>
            <person name="Tsubouchi T."/>
            <person name="Morono Y."/>
            <person name="Uchiyama I."/>
            <person name="Ito T."/>
            <person name="Fujiyama A."/>
            <person name="Inagaki F."/>
            <person name="Takami H."/>
        </authorList>
    </citation>
    <scope>NUCLEOTIDE SEQUENCE</scope>
    <source>
        <strain evidence="1">Expedition CK06-06</strain>
    </source>
</reference>
<sequence length="32" mass="3840">LLPLLLFYLEFDLSSETPELDRINQKSYIRGR</sequence>
<dbReference type="EMBL" id="BARU01041159">
    <property type="protein sequence ID" value="GAH85441.1"/>
    <property type="molecule type" value="Genomic_DNA"/>
</dbReference>
<organism evidence="1">
    <name type="scientific">marine sediment metagenome</name>
    <dbReference type="NCBI Taxonomy" id="412755"/>
    <lineage>
        <taxon>unclassified sequences</taxon>
        <taxon>metagenomes</taxon>
        <taxon>ecological metagenomes</taxon>
    </lineage>
</organism>
<protein>
    <submittedName>
        <fullName evidence="1">Uncharacterized protein</fullName>
    </submittedName>
</protein>
<proteinExistence type="predicted"/>
<comment type="caution">
    <text evidence="1">The sequence shown here is derived from an EMBL/GenBank/DDBJ whole genome shotgun (WGS) entry which is preliminary data.</text>
</comment>
<accession>X1ISK8</accession>
<dbReference type="AlphaFoldDB" id="X1ISK8"/>
<name>X1ISK8_9ZZZZ</name>
<evidence type="ECO:0000313" key="1">
    <source>
        <dbReference type="EMBL" id="GAH85441.1"/>
    </source>
</evidence>